<feature type="active site" evidence="5">
    <location>
        <position position="280"/>
    </location>
</feature>
<dbReference type="SUPFAM" id="SSF54001">
    <property type="entry name" value="Cysteine proteinases"/>
    <property type="match status" value="1"/>
</dbReference>
<evidence type="ECO:0000256" key="1">
    <source>
        <dbReference type="ARBA" id="ARBA00007623"/>
    </source>
</evidence>
<dbReference type="PANTHER" id="PTHR10183">
    <property type="entry name" value="CALPAIN"/>
    <property type="match status" value="1"/>
</dbReference>
<dbReference type="PROSITE" id="PS50203">
    <property type="entry name" value="CALPAIN_CAT"/>
    <property type="match status" value="1"/>
</dbReference>
<keyword evidence="2 5" id="KW-0645">Protease</keyword>
<keyword evidence="3 5" id="KW-0378">Hydrolase</keyword>
<evidence type="ECO:0000256" key="2">
    <source>
        <dbReference type="ARBA" id="ARBA00022670"/>
    </source>
</evidence>
<evidence type="ECO:0000313" key="7">
    <source>
        <dbReference type="EMBL" id="MCO6046388.1"/>
    </source>
</evidence>
<dbReference type="InterPro" id="IPR022684">
    <property type="entry name" value="Calpain_cysteine_protease"/>
</dbReference>
<dbReference type="GO" id="GO:0004198">
    <property type="term" value="F:calcium-dependent cysteine-type endopeptidase activity"/>
    <property type="evidence" value="ECO:0007669"/>
    <property type="project" value="InterPro"/>
</dbReference>
<accession>A0A9X2FDV3</accession>
<dbReference type="Pfam" id="PF00648">
    <property type="entry name" value="Peptidase_C2"/>
    <property type="match status" value="1"/>
</dbReference>
<comment type="caution">
    <text evidence="7">The sequence shown here is derived from an EMBL/GenBank/DDBJ whole genome shotgun (WGS) entry which is preliminary data.</text>
</comment>
<evidence type="ECO:0000256" key="3">
    <source>
        <dbReference type="ARBA" id="ARBA00022801"/>
    </source>
</evidence>
<feature type="active site" evidence="5">
    <location>
        <position position="69"/>
    </location>
</feature>
<gene>
    <name evidence="7" type="ORF">NG895_21020</name>
</gene>
<dbReference type="GO" id="GO:0006508">
    <property type="term" value="P:proteolysis"/>
    <property type="evidence" value="ECO:0007669"/>
    <property type="project" value="UniProtKB-KW"/>
</dbReference>
<dbReference type="AlphaFoldDB" id="A0A9X2FDV3"/>
<dbReference type="InterPro" id="IPR001300">
    <property type="entry name" value="Peptidase_C2_calpain_cat"/>
</dbReference>
<comment type="similarity">
    <text evidence="1">Belongs to the peptidase C2 family.</text>
</comment>
<keyword evidence="8" id="KW-1185">Reference proteome</keyword>
<dbReference type="SMART" id="SM00230">
    <property type="entry name" value="CysPc"/>
    <property type="match status" value="1"/>
</dbReference>
<dbReference type="PANTHER" id="PTHR10183:SF379">
    <property type="entry name" value="CALPAIN-5"/>
    <property type="match status" value="1"/>
</dbReference>
<evidence type="ECO:0000256" key="5">
    <source>
        <dbReference type="PROSITE-ProRule" id="PRU00239"/>
    </source>
</evidence>
<dbReference type="EMBL" id="JAMXLR010000072">
    <property type="protein sequence ID" value="MCO6046388.1"/>
    <property type="molecule type" value="Genomic_DNA"/>
</dbReference>
<keyword evidence="4 5" id="KW-0788">Thiol protease</keyword>
<evidence type="ECO:0000313" key="8">
    <source>
        <dbReference type="Proteomes" id="UP001155241"/>
    </source>
</evidence>
<organism evidence="7 8">
    <name type="scientific">Aeoliella straminimaris</name>
    <dbReference type="NCBI Taxonomy" id="2954799"/>
    <lineage>
        <taxon>Bacteria</taxon>
        <taxon>Pseudomonadati</taxon>
        <taxon>Planctomycetota</taxon>
        <taxon>Planctomycetia</taxon>
        <taxon>Pirellulales</taxon>
        <taxon>Lacipirellulaceae</taxon>
        <taxon>Aeoliella</taxon>
    </lineage>
</organism>
<name>A0A9X2FDV3_9BACT</name>
<protein>
    <submittedName>
        <fullName evidence="7">C2 family cysteine protease</fullName>
    </submittedName>
</protein>
<feature type="active site" evidence="5">
    <location>
        <position position="258"/>
    </location>
</feature>
<dbReference type="InterPro" id="IPR038765">
    <property type="entry name" value="Papain-like_cys_pep_sf"/>
</dbReference>
<evidence type="ECO:0000259" key="6">
    <source>
        <dbReference type="PROSITE" id="PS50203"/>
    </source>
</evidence>
<sequence length="383" mass="42064">MGYSFDGGDTSAPVGKQLNGGNLTDPLAIYSSDPDKYVPLHLENFSSNPLFAEGGPRNDDVKQGSVGDCYFMTTLSAIARAKPEYIEQMVVDLGDGTYAVRFYDSGQEVYVRVDADLYVTDNGTLRYAKLGNDNAMWVAIVEKAYCFFRKMQGTYASIASGNGTVQDHLNLAKMSYKVEDGVDAQQVIDWHTNGSPAGPFADAVEAGALSLLQWMDNQLAEGQAVYTGARSGVSDNTPLQLDDPNVDGNQSTFRRGQHIYMVDSVLKDGDDNIIGVRLYNPYGWYHTLTDFTRIYFCLSAGASFQVNPGLKIVDHSNMEWKEETSVVLPNNWFGTEMPAVQSKPEVRKIATASTTRTWTGSTAIKSKHEAAVDVALAEVWGWR</sequence>
<reference evidence="7" key="1">
    <citation type="submission" date="2022-06" db="EMBL/GenBank/DDBJ databases">
        <title>Aeoliella straminimaris, a novel planctomycete from sediments.</title>
        <authorList>
            <person name="Vitorino I.R."/>
            <person name="Lage O.M."/>
        </authorList>
    </citation>
    <scope>NUCLEOTIDE SEQUENCE</scope>
    <source>
        <strain evidence="7">ICT_H6.2</strain>
    </source>
</reference>
<dbReference type="Proteomes" id="UP001155241">
    <property type="component" value="Unassembled WGS sequence"/>
</dbReference>
<evidence type="ECO:0000256" key="4">
    <source>
        <dbReference type="ARBA" id="ARBA00022807"/>
    </source>
</evidence>
<feature type="domain" description="Calpain catalytic" evidence="6">
    <location>
        <begin position="47"/>
        <end position="283"/>
    </location>
</feature>
<proteinExistence type="inferred from homology"/>